<dbReference type="InterPro" id="IPR004360">
    <property type="entry name" value="Glyas_Fos-R_dOase_dom"/>
</dbReference>
<reference evidence="2 3" key="1">
    <citation type="submission" date="2018-07" db="EMBL/GenBank/DDBJ databases">
        <title>Bacillus sp. YLB-04 draft genome sequence.</title>
        <authorList>
            <person name="Yu L."/>
            <person name="Tang X."/>
        </authorList>
    </citation>
    <scope>NUCLEOTIDE SEQUENCE [LARGE SCALE GENOMIC DNA]</scope>
    <source>
        <strain evidence="2 3">YLB-04</strain>
    </source>
</reference>
<feature type="domain" description="VOC" evidence="1">
    <location>
        <begin position="10"/>
        <end position="125"/>
    </location>
</feature>
<dbReference type="Gene3D" id="3.10.180.10">
    <property type="entry name" value="2,3-Dihydroxybiphenyl 1,2-Dioxygenase, domain 1"/>
    <property type="match status" value="2"/>
</dbReference>
<evidence type="ECO:0000259" key="1">
    <source>
        <dbReference type="PROSITE" id="PS51819"/>
    </source>
</evidence>
<gene>
    <name evidence="2" type="ORF">DRW41_21290</name>
</gene>
<dbReference type="Proteomes" id="UP000257144">
    <property type="component" value="Unassembled WGS sequence"/>
</dbReference>
<dbReference type="InterPro" id="IPR037523">
    <property type="entry name" value="VOC_core"/>
</dbReference>
<name>A0A3D8GK97_9BACI</name>
<dbReference type="OrthoDB" id="9792626at2"/>
<dbReference type="CDD" id="cd16359">
    <property type="entry name" value="VOC_BsCatE_like_C"/>
    <property type="match status" value="1"/>
</dbReference>
<accession>A0A3D8GK97</accession>
<protein>
    <submittedName>
        <fullName evidence="2">Glyoxalase</fullName>
    </submittedName>
</protein>
<dbReference type="PANTHER" id="PTHR43279:SF1">
    <property type="entry name" value="CATECHOL-2,3-DIOXYGENASE"/>
    <property type="match status" value="1"/>
</dbReference>
<evidence type="ECO:0000313" key="2">
    <source>
        <dbReference type="EMBL" id="RDU34875.1"/>
    </source>
</evidence>
<organism evidence="2 3">
    <name type="scientific">Neobacillus piezotolerans</name>
    <dbReference type="NCBI Taxonomy" id="2259171"/>
    <lineage>
        <taxon>Bacteria</taxon>
        <taxon>Bacillati</taxon>
        <taxon>Bacillota</taxon>
        <taxon>Bacilli</taxon>
        <taxon>Bacillales</taxon>
        <taxon>Bacillaceae</taxon>
        <taxon>Neobacillus</taxon>
    </lineage>
</organism>
<dbReference type="CDD" id="cd07255">
    <property type="entry name" value="VOC_BsCatE_like_N"/>
    <property type="match status" value="1"/>
</dbReference>
<dbReference type="SUPFAM" id="SSF54593">
    <property type="entry name" value="Glyoxalase/Bleomycin resistance protein/Dihydroxybiphenyl dioxygenase"/>
    <property type="match status" value="2"/>
</dbReference>
<dbReference type="Pfam" id="PF00903">
    <property type="entry name" value="Glyoxalase"/>
    <property type="match status" value="2"/>
</dbReference>
<dbReference type="PROSITE" id="PS51819">
    <property type="entry name" value="VOC"/>
    <property type="match status" value="2"/>
</dbReference>
<evidence type="ECO:0000313" key="3">
    <source>
        <dbReference type="Proteomes" id="UP000257144"/>
    </source>
</evidence>
<dbReference type="InterPro" id="IPR029068">
    <property type="entry name" value="Glyas_Bleomycin-R_OHBP_Dase"/>
</dbReference>
<feature type="domain" description="VOC" evidence="1">
    <location>
        <begin position="167"/>
        <end position="278"/>
    </location>
</feature>
<comment type="caution">
    <text evidence="2">The sequence shown here is derived from an EMBL/GenBank/DDBJ whole genome shotgun (WGS) entry which is preliminary data.</text>
</comment>
<dbReference type="EMBL" id="QNQT01000017">
    <property type="protein sequence ID" value="RDU34875.1"/>
    <property type="molecule type" value="Genomic_DNA"/>
</dbReference>
<keyword evidence="3" id="KW-1185">Reference proteome</keyword>
<proteinExistence type="predicted"/>
<dbReference type="PANTHER" id="PTHR43279">
    <property type="entry name" value="CATECHOL-2,3-DIOXYGENASE"/>
    <property type="match status" value="1"/>
</dbReference>
<dbReference type="RefSeq" id="WP_115454050.1">
    <property type="nucleotide sequence ID" value="NZ_QNQT01000017.1"/>
</dbReference>
<sequence length="279" mass="30821">MKFHRPPNTFIGNVHIKVQDLGRSLEFYKRIIGFDVLEQSGMKAVLGSGKKPILTLEQPENAVPKQPRTAGLYHFALLLPSRFELGKFLRHILELGYPIGAADHLVSEAIYLDDPDGNGIEIYTDRPSSVWKWAGNEVEMATNQIDAQGILAEAGQSKWEGMPAETIMGHIHLHVSDLTETRKFYGEGLGFDLVSRYPQALFMSTGGYHHHLGLNTWNGVGAPPAAANSAGLKQFSIMFPGEEKRNKAVGKLENLGFPVSENWTVKDPSGNEIHLGVHE</sequence>
<dbReference type="AlphaFoldDB" id="A0A3D8GK97"/>